<dbReference type="SUPFAM" id="SSF56784">
    <property type="entry name" value="HAD-like"/>
    <property type="match status" value="1"/>
</dbReference>
<sequence>MPAVRASTLGCMTIRAVLWDIDDTIFDYTGADSIGMRKHLEHEGLPDGYGTVGQALVAWRTITDTHWARFAAGETDFQGQRRDRVREFVSRPLEDEEADDWFARHVAHYEAAWALFPDVLPVLDLLADGFRHAVLSNSSIHNQDRKLRALGVRDRFEAVVCAVELGVSKPEAAAFHAACEELALEPEEVAYVGDEPDIDAGGAVAAGLMGIWLDRGGRGGRPELVRISGLDQLPGLLAGNTRFGAPDTFG</sequence>
<comment type="cofactor">
    <cofactor evidence="1">
        <name>Mg(2+)</name>
        <dbReference type="ChEBI" id="CHEBI:18420"/>
    </cofactor>
</comment>
<organism evidence="4 5">
    <name type="scientific">Streptomyces gelaticus</name>
    <dbReference type="NCBI Taxonomy" id="285446"/>
    <lineage>
        <taxon>Bacteria</taxon>
        <taxon>Bacillati</taxon>
        <taxon>Actinomycetota</taxon>
        <taxon>Actinomycetes</taxon>
        <taxon>Kitasatosporales</taxon>
        <taxon>Streptomycetaceae</taxon>
        <taxon>Streptomyces</taxon>
    </lineage>
</organism>
<proteinExistence type="predicted"/>
<comment type="caution">
    <text evidence="4">The sequence shown here is derived from an EMBL/GenBank/DDBJ whole genome shotgun (WGS) entry which is preliminary data.</text>
</comment>
<accession>A0ABQ2W3N1</accession>
<reference evidence="5" key="1">
    <citation type="journal article" date="2019" name="Int. J. Syst. Evol. Microbiol.">
        <title>The Global Catalogue of Microorganisms (GCM) 10K type strain sequencing project: providing services to taxonomists for standard genome sequencing and annotation.</title>
        <authorList>
            <consortium name="The Broad Institute Genomics Platform"/>
            <consortium name="The Broad Institute Genome Sequencing Center for Infectious Disease"/>
            <person name="Wu L."/>
            <person name="Ma J."/>
        </authorList>
    </citation>
    <scope>NUCLEOTIDE SEQUENCE [LARGE SCALE GENOMIC DNA]</scope>
    <source>
        <strain evidence="5">JCM 4376</strain>
    </source>
</reference>
<evidence type="ECO:0000313" key="5">
    <source>
        <dbReference type="Proteomes" id="UP000660675"/>
    </source>
</evidence>
<dbReference type="EMBL" id="BMTF01000017">
    <property type="protein sequence ID" value="GGV90580.1"/>
    <property type="molecule type" value="Genomic_DNA"/>
</dbReference>
<dbReference type="InterPro" id="IPR036412">
    <property type="entry name" value="HAD-like_sf"/>
</dbReference>
<dbReference type="InterPro" id="IPR051400">
    <property type="entry name" value="HAD-like_hydrolase"/>
</dbReference>
<evidence type="ECO:0000256" key="3">
    <source>
        <dbReference type="ARBA" id="ARBA00022842"/>
    </source>
</evidence>
<evidence type="ECO:0000256" key="2">
    <source>
        <dbReference type="ARBA" id="ARBA00022801"/>
    </source>
</evidence>
<dbReference type="Pfam" id="PF00702">
    <property type="entry name" value="Hydrolase"/>
    <property type="match status" value="1"/>
</dbReference>
<dbReference type="SFLD" id="SFLDG01129">
    <property type="entry name" value="C1.5:_HAD__Beta-PGM__Phosphata"/>
    <property type="match status" value="1"/>
</dbReference>
<dbReference type="PANTHER" id="PTHR46470:SF4">
    <property type="entry name" value="5-AMINO-6-(5-PHOSPHO-D-RIBITYLAMINO)URACIL PHOSPHATASE YIGB"/>
    <property type="match status" value="1"/>
</dbReference>
<dbReference type="PANTHER" id="PTHR46470">
    <property type="entry name" value="N-ACYLNEURAMINATE-9-PHOSPHATASE"/>
    <property type="match status" value="1"/>
</dbReference>
<keyword evidence="3" id="KW-0460">Magnesium</keyword>
<dbReference type="Proteomes" id="UP000660675">
    <property type="component" value="Unassembled WGS sequence"/>
</dbReference>
<dbReference type="SFLD" id="SFLDS00003">
    <property type="entry name" value="Haloacid_Dehalogenase"/>
    <property type="match status" value="1"/>
</dbReference>
<dbReference type="Gene3D" id="1.20.120.1600">
    <property type="match status" value="1"/>
</dbReference>
<dbReference type="PRINTS" id="PR00413">
    <property type="entry name" value="HADHALOGNASE"/>
</dbReference>
<evidence type="ECO:0000313" key="4">
    <source>
        <dbReference type="EMBL" id="GGV90580.1"/>
    </source>
</evidence>
<protein>
    <submittedName>
        <fullName evidence="4">Hydrolase</fullName>
    </submittedName>
</protein>
<gene>
    <name evidence="4" type="ORF">GCM10015535_46860</name>
</gene>
<evidence type="ECO:0000256" key="1">
    <source>
        <dbReference type="ARBA" id="ARBA00001946"/>
    </source>
</evidence>
<name>A0ABQ2W3N1_9ACTN</name>
<keyword evidence="5" id="KW-1185">Reference proteome</keyword>
<dbReference type="GO" id="GO:0016787">
    <property type="term" value="F:hydrolase activity"/>
    <property type="evidence" value="ECO:0007669"/>
    <property type="project" value="UniProtKB-KW"/>
</dbReference>
<dbReference type="InterPro" id="IPR006439">
    <property type="entry name" value="HAD-SF_hydro_IA"/>
</dbReference>
<dbReference type="NCBIfam" id="TIGR01549">
    <property type="entry name" value="HAD-SF-IA-v1"/>
    <property type="match status" value="1"/>
</dbReference>
<keyword evidence="2 4" id="KW-0378">Hydrolase</keyword>
<dbReference type="Gene3D" id="3.40.50.1000">
    <property type="entry name" value="HAD superfamily/HAD-like"/>
    <property type="match status" value="1"/>
</dbReference>
<dbReference type="InterPro" id="IPR023214">
    <property type="entry name" value="HAD_sf"/>
</dbReference>